<dbReference type="PANTHER" id="PTHR10264">
    <property type="entry name" value="BAND 7 PROTEIN-RELATED"/>
    <property type="match status" value="1"/>
</dbReference>
<comment type="similarity">
    <text evidence="1">Belongs to the band 7/mec-2 family.</text>
</comment>
<dbReference type="GO" id="GO:0005886">
    <property type="term" value="C:plasma membrane"/>
    <property type="evidence" value="ECO:0007669"/>
    <property type="project" value="InterPro"/>
</dbReference>
<dbReference type="SUPFAM" id="SSF117892">
    <property type="entry name" value="Band 7/SPFH domain"/>
    <property type="match status" value="1"/>
</dbReference>
<dbReference type="InterPro" id="IPR036013">
    <property type="entry name" value="Band_7/SPFH_dom_sf"/>
</dbReference>
<reference evidence="3 4" key="1">
    <citation type="submission" date="2024-04" db="EMBL/GenBank/DDBJ databases">
        <authorList>
            <consortium name="Genoscope - CEA"/>
            <person name="William W."/>
        </authorList>
    </citation>
    <scope>NUCLEOTIDE SEQUENCE [LARGE SCALE GENOMIC DNA]</scope>
</reference>
<dbReference type="Gene3D" id="3.30.479.30">
    <property type="entry name" value="Band 7 domain"/>
    <property type="match status" value="1"/>
</dbReference>
<dbReference type="InterPro" id="IPR001972">
    <property type="entry name" value="Stomatin_HflK_fam"/>
</dbReference>
<dbReference type="InterPro" id="IPR043202">
    <property type="entry name" value="Band-7_stomatin-like"/>
</dbReference>
<accession>A0AAV2I187</accession>
<name>A0AAV2I187_LYMST</name>
<feature type="domain" description="Band 7" evidence="2">
    <location>
        <begin position="17"/>
        <end position="80"/>
    </location>
</feature>
<proteinExistence type="inferred from homology"/>
<dbReference type="PANTHER" id="PTHR10264:SF19">
    <property type="entry name" value="AT06885P-RELATED"/>
    <property type="match status" value="1"/>
</dbReference>
<dbReference type="EMBL" id="CAXITT010000380">
    <property type="protein sequence ID" value="CAL1540389.1"/>
    <property type="molecule type" value="Genomic_DNA"/>
</dbReference>
<dbReference type="InterPro" id="IPR001107">
    <property type="entry name" value="Band_7"/>
</dbReference>
<comment type="caution">
    <text evidence="3">The sequence shown here is derived from an EMBL/GenBank/DDBJ whole genome shotgun (WGS) entry which is preliminary data.</text>
</comment>
<feature type="non-terminal residue" evidence="3">
    <location>
        <position position="81"/>
    </location>
</feature>
<evidence type="ECO:0000313" key="4">
    <source>
        <dbReference type="Proteomes" id="UP001497497"/>
    </source>
</evidence>
<protein>
    <recommendedName>
        <fullName evidence="2">Band 7 domain-containing protein</fullName>
    </recommendedName>
</protein>
<evidence type="ECO:0000259" key="2">
    <source>
        <dbReference type="Pfam" id="PF01145"/>
    </source>
</evidence>
<dbReference type="PRINTS" id="PR00721">
    <property type="entry name" value="STOMATIN"/>
</dbReference>
<evidence type="ECO:0000256" key="1">
    <source>
        <dbReference type="ARBA" id="ARBA00008164"/>
    </source>
</evidence>
<sequence>PVLSVVNVRNAYQSSQLLAQTFLRNVLGTKLMSELLSDREQINRTLLKGLEEATEPWGVKIERVEITDVRIPIQMQRAMAA</sequence>
<gene>
    <name evidence="3" type="ORF">GSLYS_00014038001</name>
</gene>
<dbReference type="AlphaFoldDB" id="A0AAV2I187"/>
<dbReference type="Proteomes" id="UP001497497">
    <property type="component" value="Unassembled WGS sequence"/>
</dbReference>
<keyword evidence="4" id="KW-1185">Reference proteome</keyword>
<feature type="non-terminal residue" evidence="3">
    <location>
        <position position="1"/>
    </location>
</feature>
<dbReference type="Pfam" id="PF01145">
    <property type="entry name" value="Band_7"/>
    <property type="match status" value="1"/>
</dbReference>
<organism evidence="3 4">
    <name type="scientific">Lymnaea stagnalis</name>
    <name type="common">Great pond snail</name>
    <name type="synonym">Helix stagnalis</name>
    <dbReference type="NCBI Taxonomy" id="6523"/>
    <lineage>
        <taxon>Eukaryota</taxon>
        <taxon>Metazoa</taxon>
        <taxon>Spiralia</taxon>
        <taxon>Lophotrochozoa</taxon>
        <taxon>Mollusca</taxon>
        <taxon>Gastropoda</taxon>
        <taxon>Heterobranchia</taxon>
        <taxon>Euthyneura</taxon>
        <taxon>Panpulmonata</taxon>
        <taxon>Hygrophila</taxon>
        <taxon>Lymnaeoidea</taxon>
        <taxon>Lymnaeidae</taxon>
        <taxon>Lymnaea</taxon>
    </lineage>
</organism>
<evidence type="ECO:0000313" key="3">
    <source>
        <dbReference type="EMBL" id="CAL1540389.1"/>
    </source>
</evidence>